<dbReference type="PANTHER" id="PTHR33371">
    <property type="entry name" value="INTERMEMBRANE PHOSPHOLIPID TRANSPORT SYSTEM BINDING PROTEIN MLAD-RELATED"/>
    <property type="match status" value="1"/>
</dbReference>
<dbReference type="Proteomes" id="UP000501705">
    <property type="component" value="Chromosome"/>
</dbReference>
<dbReference type="PANTHER" id="PTHR33371:SF16">
    <property type="entry name" value="MCE-FAMILY PROTEIN MCE3F"/>
    <property type="match status" value="1"/>
</dbReference>
<name>A0A6G9XTV5_NOCBR</name>
<dbReference type="GO" id="GO:0005576">
    <property type="term" value="C:extracellular region"/>
    <property type="evidence" value="ECO:0007669"/>
    <property type="project" value="TreeGrafter"/>
</dbReference>
<sequence>MRAPKPGSVLSLTAIAVIALVSSAYLLFGVARVDWFAQRSSATLLIPDAANLAQRSPILLAGMRVGQVTSVRNTAGGVEVRFDIDSGRRIPADSTVVIETLSALGEPYIDFRSASGDGPYLADGQLIHTQAVRTPKSIPEVARTVTALLAELDPGAIASLVQTFSQALDGTETVIPQLTHASDLLAATLISRSPQIRDILTNAQAPGPDLALAGAQMAEGGVQFGEFGVKVNEVVKSLQRLLDARPVPDAYTEGNGLIPFVSKLTDHLDRIGPDAQRLYPVIGPLLTRAATAVPGIDLSALIAQALASVSPDGTIRLQLDIK</sequence>
<accession>A0A6G9XTV5</accession>
<dbReference type="EMBL" id="CP046171">
    <property type="protein sequence ID" value="QIS04335.1"/>
    <property type="molecule type" value="Genomic_DNA"/>
</dbReference>
<evidence type="ECO:0000313" key="3">
    <source>
        <dbReference type="Proteomes" id="UP000501705"/>
    </source>
</evidence>
<dbReference type="AlphaFoldDB" id="A0A6G9XTV5"/>
<proteinExistence type="predicted"/>
<gene>
    <name evidence="2" type="ORF">F5X71_20170</name>
</gene>
<feature type="domain" description="Mce/MlaD" evidence="1">
    <location>
        <begin position="43"/>
        <end position="112"/>
    </location>
</feature>
<protein>
    <submittedName>
        <fullName evidence="2">MCE family protein</fullName>
    </submittedName>
</protein>
<dbReference type="InterPro" id="IPR052336">
    <property type="entry name" value="MlaD_Phospholipid_Transporter"/>
</dbReference>
<evidence type="ECO:0000259" key="1">
    <source>
        <dbReference type="Pfam" id="PF02470"/>
    </source>
</evidence>
<reference evidence="2 3" key="1">
    <citation type="journal article" date="2019" name="ACS Chem. Biol.">
        <title>Identification and Mobilization of a Cryptic Antibiotic Biosynthesis Gene Locus from a Human-Pathogenic Nocardia Isolate.</title>
        <authorList>
            <person name="Herisse M."/>
            <person name="Ishida K."/>
            <person name="Porter J.L."/>
            <person name="Howden B."/>
            <person name="Hertweck C."/>
            <person name="Stinear T.P."/>
            <person name="Pidot S.J."/>
        </authorList>
    </citation>
    <scope>NUCLEOTIDE SEQUENCE [LARGE SCALE GENOMIC DNA]</scope>
    <source>
        <strain evidence="2 3">AUSMDU00024985</strain>
    </source>
</reference>
<evidence type="ECO:0000313" key="2">
    <source>
        <dbReference type="EMBL" id="QIS04335.1"/>
    </source>
</evidence>
<organism evidence="2 3">
    <name type="scientific">Nocardia brasiliensis</name>
    <dbReference type="NCBI Taxonomy" id="37326"/>
    <lineage>
        <taxon>Bacteria</taxon>
        <taxon>Bacillati</taxon>
        <taxon>Actinomycetota</taxon>
        <taxon>Actinomycetes</taxon>
        <taxon>Mycobacteriales</taxon>
        <taxon>Nocardiaceae</taxon>
        <taxon>Nocardia</taxon>
    </lineage>
</organism>
<dbReference type="InterPro" id="IPR003399">
    <property type="entry name" value="Mce/MlaD"/>
</dbReference>
<dbReference type="Pfam" id="PF02470">
    <property type="entry name" value="MlaD"/>
    <property type="match status" value="1"/>
</dbReference>